<dbReference type="EMBL" id="LR796763">
    <property type="protein sequence ID" value="CAB4164242.1"/>
    <property type="molecule type" value="Genomic_DNA"/>
</dbReference>
<evidence type="ECO:0000313" key="6">
    <source>
        <dbReference type="EMBL" id="CAB4183917.1"/>
    </source>
</evidence>
<dbReference type="EMBL" id="LR797307">
    <property type="protein sequence ID" value="CAB4200595.1"/>
    <property type="molecule type" value="Genomic_DNA"/>
</dbReference>
<dbReference type="EMBL" id="LR798397">
    <property type="protein sequence ID" value="CAB5229108.1"/>
    <property type="molecule type" value="Genomic_DNA"/>
</dbReference>
<proteinExistence type="predicted"/>
<name>A0A6J7XFY8_9CAUD</name>
<reference evidence="11" key="1">
    <citation type="submission" date="2020-05" db="EMBL/GenBank/DDBJ databases">
        <authorList>
            <person name="Chiriac C."/>
            <person name="Salcher M."/>
            <person name="Ghai R."/>
            <person name="Kavagutti S V."/>
        </authorList>
    </citation>
    <scope>NUCLEOTIDE SEQUENCE</scope>
</reference>
<feature type="region of interest" description="Disordered" evidence="1">
    <location>
        <begin position="527"/>
        <end position="552"/>
    </location>
</feature>
<evidence type="ECO:0000313" key="11">
    <source>
        <dbReference type="EMBL" id="CAB5229108.1"/>
    </source>
</evidence>
<evidence type="ECO:0000313" key="3">
    <source>
        <dbReference type="EMBL" id="CAB4164242.1"/>
    </source>
</evidence>
<evidence type="ECO:0000313" key="2">
    <source>
        <dbReference type="EMBL" id="CAB4146538.1"/>
    </source>
</evidence>
<dbReference type="EMBL" id="LR797060">
    <property type="protein sequence ID" value="CAB4183917.1"/>
    <property type="molecule type" value="Genomic_DNA"/>
</dbReference>
<evidence type="ECO:0000313" key="8">
    <source>
        <dbReference type="EMBL" id="CAB4200595.1"/>
    </source>
</evidence>
<dbReference type="EMBL" id="LR796470">
    <property type="protein sequence ID" value="CAB4146538.1"/>
    <property type="molecule type" value="Genomic_DNA"/>
</dbReference>
<accession>A0A6J7XFY8</accession>
<dbReference type="SUPFAM" id="SSF55166">
    <property type="entry name" value="Hedgehog/DD-peptidase"/>
    <property type="match status" value="1"/>
</dbReference>
<feature type="region of interest" description="Disordered" evidence="1">
    <location>
        <begin position="594"/>
        <end position="629"/>
    </location>
</feature>
<gene>
    <name evidence="5" type="ORF">UFOVP1006_55</name>
    <name evidence="6" type="ORF">UFOVP1096_25</name>
    <name evidence="7" type="ORF">UFOVP1157_2</name>
    <name evidence="8" type="ORF">UFOVP1347_52</name>
    <name evidence="9" type="ORF">UFOVP1455_16</name>
    <name evidence="11" type="ORF">UFOVP1543_16</name>
    <name evidence="10" type="ORF">UFOVP1606_26</name>
    <name evidence="2" type="ORF">UFOVP497_33</name>
    <name evidence="3" type="ORF">UFOVP834_9</name>
    <name evidence="4" type="ORF">UFOVP922_2</name>
</gene>
<feature type="region of interest" description="Disordered" evidence="1">
    <location>
        <begin position="154"/>
        <end position="188"/>
    </location>
</feature>
<dbReference type="EMBL" id="LR797463">
    <property type="protein sequence ID" value="CAB4218459.1"/>
    <property type="molecule type" value="Genomic_DNA"/>
</dbReference>
<feature type="compositionally biased region" description="Polar residues" evidence="1">
    <location>
        <begin position="173"/>
        <end position="188"/>
    </location>
</feature>
<evidence type="ECO:0000313" key="5">
    <source>
        <dbReference type="EMBL" id="CAB4177795.1"/>
    </source>
</evidence>
<dbReference type="EMBL" id="LR796953">
    <property type="protein sequence ID" value="CAB4177795.1"/>
    <property type="molecule type" value="Genomic_DNA"/>
</dbReference>
<dbReference type="EMBL" id="LR797102">
    <property type="protein sequence ID" value="CAB4187211.1"/>
    <property type="molecule type" value="Genomic_DNA"/>
</dbReference>
<evidence type="ECO:0000256" key="1">
    <source>
        <dbReference type="SAM" id="MobiDB-lite"/>
    </source>
</evidence>
<evidence type="ECO:0000313" key="9">
    <source>
        <dbReference type="EMBL" id="CAB4213999.1"/>
    </source>
</evidence>
<dbReference type="InterPro" id="IPR009045">
    <property type="entry name" value="Zn_M74/Hedgehog-like"/>
</dbReference>
<evidence type="ECO:0000313" key="7">
    <source>
        <dbReference type="EMBL" id="CAB4187211.1"/>
    </source>
</evidence>
<feature type="compositionally biased region" description="Low complexity" evidence="1">
    <location>
        <begin position="155"/>
        <end position="172"/>
    </location>
</feature>
<dbReference type="Gene3D" id="3.30.1380.10">
    <property type="match status" value="1"/>
</dbReference>
<evidence type="ECO:0000313" key="4">
    <source>
        <dbReference type="EMBL" id="CAB4172345.1"/>
    </source>
</evidence>
<evidence type="ECO:0000313" key="10">
    <source>
        <dbReference type="EMBL" id="CAB4218459.1"/>
    </source>
</evidence>
<organism evidence="11">
    <name type="scientific">uncultured Caudovirales phage</name>
    <dbReference type="NCBI Taxonomy" id="2100421"/>
    <lineage>
        <taxon>Viruses</taxon>
        <taxon>Duplodnaviria</taxon>
        <taxon>Heunggongvirae</taxon>
        <taxon>Uroviricota</taxon>
        <taxon>Caudoviricetes</taxon>
        <taxon>Peduoviridae</taxon>
        <taxon>Maltschvirus</taxon>
        <taxon>Maltschvirus maltsch</taxon>
    </lineage>
</organism>
<dbReference type="EMBL" id="LR796881">
    <property type="protein sequence ID" value="CAB4172345.1"/>
    <property type="molecule type" value="Genomic_DNA"/>
</dbReference>
<feature type="compositionally biased region" description="Low complexity" evidence="1">
    <location>
        <begin position="527"/>
        <end position="540"/>
    </location>
</feature>
<feature type="compositionally biased region" description="Low complexity" evidence="1">
    <location>
        <begin position="598"/>
        <end position="608"/>
    </location>
</feature>
<dbReference type="EMBL" id="LR797405">
    <property type="protein sequence ID" value="CAB4213999.1"/>
    <property type="molecule type" value="Genomic_DNA"/>
</dbReference>
<protein>
    <submittedName>
        <fullName evidence="11">Uncharacterized protein</fullName>
    </submittedName>
</protein>
<sequence>MPLDPEFDRRIRALVTAGQSGGKSLNFESVYRSPQDQARAINSVSMNVNKRPASIIDYARGIPGYAAPVGGSMHQKGLAADLAGGGVGWARENAAAYGIRFPESLRGTDPNHAEIDPKFWGPVQDPLDAAATAAAASAPPIKVAEIPARMGGTDVAPVSTSSPAPSAPRVASWNSTPTGAAQPMAQSYSGWTPESVDFAKKFGAGQMKEGIDSSPVGHWTQAIARVLQAGSGAAWNQQGMEAERAGNAGVADIYSKGLSGGTPVKNIAAQLMANPFGVNEGQGIAKAVIAQQVKGPEQTEAQKNFTYGQSNPDFAKREIELKQASRPQTTIDMKGEGEAVKARAKAGVEAEVETYKAASSAGQELQQLAALQSRLERLKTGPTAPLARTAAMWAQDLGISPEALESFGIPKNFVGNANSFESATASMLVGKLGSGGFPSNNFSNADREFLEKTLPRLSTDPHGNRIMVEAAKRIAMAKIEKAKTYQQWRQVTENKDKNFFDFDTEYASRNANRFDDLVQESRQLLDQAGPGFQPQPTQPGQAPPPQNGGGAQIIEQGKQRIQSGQIDPRAVLESAQKAIASGVDPAVVQKRVEELLGQQQAPAQQPAAPQQPPMRGKLNYRPQGMNPNG</sequence>